<dbReference type="EMBL" id="BJNG01000015">
    <property type="protein sequence ID" value="GEC19439.1"/>
    <property type="molecule type" value="Genomic_DNA"/>
</dbReference>
<dbReference type="Pfam" id="PF00561">
    <property type="entry name" value="Abhydrolase_1"/>
    <property type="match status" value="1"/>
</dbReference>
<proteinExistence type="predicted"/>
<organism evidence="2 3">
    <name type="scientific">Pseudonocardia hydrocarbonoxydans</name>
    <dbReference type="NCBI Taxonomy" id="76726"/>
    <lineage>
        <taxon>Bacteria</taxon>
        <taxon>Bacillati</taxon>
        <taxon>Actinomycetota</taxon>
        <taxon>Actinomycetes</taxon>
        <taxon>Pseudonocardiales</taxon>
        <taxon>Pseudonocardiaceae</taxon>
        <taxon>Pseudonocardia</taxon>
    </lineage>
</organism>
<keyword evidence="2" id="KW-0378">Hydrolase</keyword>
<dbReference type="InterPro" id="IPR029058">
    <property type="entry name" value="AB_hydrolase_fold"/>
</dbReference>
<dbReference type="RefSeq" id="WP_141278017.1">
    <property type="nucleotide sequence ID" value="NZ_BAAARZ010000096.1"/>
</dbReference>
<keyword evidence="3" id="KW-1185">Reference proteome</keyword>
<dbReference type="OrthoDB" id="8957634at2"/>
<dbReference type="AlphaFoldDB" id="A0A4Y3WNJ8"/>
<dbReference type="Gene3D" id="3.40.50.1820">
    <property type="entry name" value="alpha/beta hydrolase"/>
    <property type="match status" value="1"/>
</dbReference>
<evidence type="ECO:0000259" key="1">
    <source>
        <dbReference type="Pfam" id="PF00561"/>
    </source>
</evidence>
<dbReference type="Proteomes" id="UP000320338">
    <property type="component" value="Unassembled WGS sequence"/>
</dbReference>
<name>A0A4Y3WNJ8_9PSEU</name>
<evidence type="ECO:0000313" key="2">
    <source>
        <dbReference type="EMBL" id="GEC19439.1"/>
    </source>
</evidence>
<sequence length="274" mass="28283">MSATRVEVDGGRLAVDDEGAGEAVLFVAGGLIVDSFVPLCAQPDVARGRRLLRPHRRGYGRTALPGPVSITRDAADCLAVLDGLGIDRAHLVGWSHGGAVALQVAVDRPGAVASLTLLEPALFVVPAAAELAAALAPVAQMWADGDRAGALDAFHLPLWGPDWRARLEAAIPGGVAQLERDAATLFHSDVPALGAWAAAMPDVGSITAPVLEVTGGAGGVLMEQIRDQVRAWLPQTESVTIPGADHSFPVTRAADLAGPLAGFLDRHSIARQPA</sequence>
<dbReference type="PANTHER" id="PTHR43433">
    <property type="entry name" value="HYDROLASE, ALPHA/BETA FOLD FAMILY PROTEIN"/>
    <property type="match status" value="1"/>
</dbReference>
<gene>
    <name evidence="2" type="primary">bioH</name>
    <name evidence="2" type="ORF">PHY01_17220</name>
</gene>
<reference evidence="2 3" key="1">
    <citation type="submission" date="2019-06" db="EMBL/GenBank/DDBJ databases">
        <title>Whole genome shotgun sequence of Pseudonocardia hydrocarbonoxydans NBRC 14498.</title>
        <authorList>
            <person name="Hosoyama A."/>
            <person name="Uohara A."/>
            <person name="Ohji S."/>
            <person name="Ichikawa N."/>
        </authorList>
    </citation>
    <scope>NUCLEOTIDE SEQUENCE [LARGE SCALE GENOMIC DNA]</scope>
    <source>
        <strain evidence="2 3">NBRC 14498</strain>
    </source>
</reference>
<dbReference type="InterPro" id="IPR000073">
    <property type="entry name" value="AB_hydrolase_1"/>
</dbReference>
<dbReference type="PRINTS" id="PR00111">
    <property type="entry name" value="ABHYDROLASE"/>
</dbReference>
<feature type="domain" description="AB hydrolase-1" evidence="1">
    <location>
        <begin position="34"/>
        <end position="164"/>
    </location>
</feature>
<dbReference type="InterPro" id="IPR050471">
    <property type="entry name" value="AB_hydrolase"/>
</dbReference>
<accession>A0A4Y3WNJ8</accession>
<dbReference type="SUPFAM" id="SSF53474">
    <property type="entry name" value="alpha/beta-Hydrolases"/>
    <property type="match status" value="1"/>
</dbReference>
<dbReference type="GO" id="GO:0016787">
    <property type="term" value="F:hydrolase activity"/>
    <property type="evidence" value="ECO:0007669"/>
    <property type="project" value="UniProtKB-KW"/>
</dbReference>
<evidence type="ECO:0000313" key="3">
    <source>
        <dbReference type="Proteomes" id="UP000320338"/>
    </source>
</evidence>
<protein>
    <submittedName>
        <fullName evidence="2">Hydrolase</fullName>
    </submittedName>
</protein>
<comment type="caution">
    <text evidence="2">The sequence shown here is derived from an EMBL/GenBank/DDBJ whole genome shotgun (WGS) entry which is preliminary data.</text>
</comment>
<dbReference type="PANTHER" id="PTHR43433:SF5">
    <property type="entry name" value="AB HYDROLASE-1 DOMAIN-CONTAINING PROTEIN"/>
    <property type="match status" value="1"/>
</dbReference>